<name>A0AAW0MN81_9GOBI</name>
<keyword evidence="2" id="KW-1185">Reference proteome</keyword>
<dbReference type="PANTHER" id="PTHR31025:SF19">
    <property type="entry name" value="SI:CH73-42K18.1-RELATED"/>
    <property type="match status" value="1"/>
</dbReference>
<proteinExistence type="predicted"/>
<organism evidence="1 2">
    <name type="scientific">Mugilogobius chulae</name>
    <name type="common">yellowstripe goby</name>
    <dbReference type="NCBI Taxonomy" id="88201"/>
    <lineage>
        <taxon>Eukaryota</taxon>
        <taxon>Metazoa</taxon>
        <taxon>Chordata</taxon>
        <taxon>Craniata</taxon>
        <taxon>Vertebrata</taxon>
        <taxon>Euteleostomi</taxon>
        <taxon>Actinopterygii</taxon>
        <taxon>Neopterygii</taxon>
        <taxon>Teleostei</taxon>
        <taxon>Neoteleostei</taxon>
        <taxon>Acanthomorphata</taxon>
        <taxon>Gobiaria</taxon>
        <taxon>Gobiiformes</taxon>
        <taxon>Gobioidei</taxon>
        <taxon>Gobiidae</taxon>
        <taxon>Gobionellinae</taxon>
        <taxon>Mugilogobius</taxon>
    </lineage>
</organism>
<gene>
    <name evidence="1" type="ORF">WMY93_031166</name>
</gene>
<dbReference type="AlphaFoldDB" id="A0AAW0MN81"/>
<protein>
    <submittedName>
        <fullName evidence="1">Uncharacterized protein</fullName>
    </submittedName>
</protein>
<reference evidence="2" key="1">
    <citation type="submission" date="2024-04" db="EMBL/GenBank/DDBJ databases">
        <title>Salinicola lusitanus LLJ914,a marine bacterium isolated from the Okinawa Trough.</title>
        <authorList>
            <person name="Li J."/>
        </authorList>
    </citation>
    <scope>NUCLEOTIDE SEQUENCE [LARGE SCALE GENOMIC DNA]</scope>
</reference>
<accession>A0AAW0MN81</accession>
<dbReference type="Proteomes" id="UP001460270">
    <property type="component" value="Unassembled WGS sequence"/>
</dbReference>
<evidence type="ECO:0000313" key="1">
    <source>
        <dbReference type="EMBL" id="KAK7878214.1"/>
    </source>
</evidence>
<comment type="caution">
    <text evidence="1">The sequence shown here is derived from an EMBL/GenBank/DDBJ whole genome shotgun (WGS) entry which is preliminary data.</text>
</comment>
<dbReference type="EMBL" id="JBBPFD010000570">
    <property type="protein sequence ID" value="KAK7878214.1"/>
    <property type="molecule type" value="Genomic_DNA"/>
</dbReference>
<dbReference type="PANTHER" id="PTHR31025">
    <property type="entry name" value="SI:CH211-196P9.1-RELATED"/>
    <property type="match status" value="1"/>
</dbReference>
<sequence length="306" mass="35078">MTYTRERDYVRERTFKCEAMTHASLFSKWLQHARPLDTVQKERCVVFPKSLVQFSGTLRLPPSKIQVQRRGAWCFQIIGPKERSKGEVRGVSKSLVQFSGTLRLQPSKIQICAEFHRISNVNLRNQFYAELDRHIPELFSLFRKKASNSGKAAETLRNMIEVYDKQQVQDANVKRTMILHGLPYYLREGDKEFFKFWNKGQSPEPDLNNTPIGIVTVVNEDPEAAISFGPVSAAIVIEDEILLSDISSWPEAFVLLFGLVYALHLDYPKKLLHTFTFAQKFLLGLEDGKPLKSCLINLQNDLSLVL</sequence>
<evidence type="ECO:0000313" key="2">
    <source>
        <dbReference type="Proteomes" id="UP001460270"/>
    </source>
</evidence>